<proteinExistence type="predicted"/>
<dbReference type="Proteomes" id="UP001323798">
    <property type="component" value="Chromosome"/>
</dbReference>
<feature type="region of interest" description="Disordered" evidence="1">
    <location>
        <begin position="91"/>
        <end position="120"/>
    </location>
</feature>
<keyword evidence="5" id="KW-1185">Reference proteome</keyword>
<evidence type="ECO:0000313" key="5">
    <source>
        <dbReference type="Proteomes" id="UP001323798"/>
    </source>
</evidence>
<protein>
    <submittedName>
        <fullName evidence="4">Thioredoxin domain-containing protein</fullName>
    </submittedName>
</protein>
<evidence type="ECO:0000259" key="3">
    <source>
        <dbReference type="Pfam" id="PF13462"/>
    </source>
</evidence>
<organism evidence="4 5">
    <name type="scientific">Microbacterium rhizosphaerae</name>
    <dbReference type="NCBI Taxonomy" id="1678237"/>
    <lineage>
        <taxon>Bacteria</taxon>
        <taxon>Bacillati</taxon>
        <taxon>Actinomycetota</taxon>
        <taxon>Actinomycetes</taxon>
        <taxon>Micrococcales</taxon>
        <taxon>Microbacteriaceae</taxon>
        <taxon>Microbacterium</taxon>
    </lineage>
</organism>
<keyword evidence="2" id="KW-0472">Membrane</keyword>
<reference evidence="4 5" key="1">
    <citation type="submission" date="2023-11" db="EMBL/GenBank/DDBJ databases">
        <title>Genome sequence of Microbacterium rhizosphaerae KACC 19337.</title>
        <authorList>
            <person name="Choi H."/>
            <person name="Kim S."/>
            <person name="Kim Y."/>
            <person name="Kwon S.-W."/>
            <person name="Heo J."/>
        </authorList>
    </citation>
    <scope>NUCLEOTIDE SEQUENCE [LARGE SCALE GENOMIC DNA]</scope>
    <source>
        <strain evidence="4 5">KACC 19337</strain>
    </source>
</reference>
<keyword evidence="2" id="KW-0812">Transmembrane</keyword>
<name>A0ABZ0SNJ3_9MICO</name>
<dbReference type="SUPFAM" id="SSF52833">
    <property type="entry name" value="Thioredoxin-like"/>
    <property type="match status" value="1"/>
</dbReference>
<gene>
    <name evidence="4" type="ORF">SM116_13830</name>
</gene>
<dbReference type="EMBL" id="CP139368">
    <property type="protein sequence ID" value="WPR88837.1"/>
    <property type="molecule type" value="Genomic_DNA"/>
</dbReference>
<dbReference type="Pfam" id="PF13462">
    <property type="entry name" value="Thioredoxin_4"/>
    <property type="match status" value="1"/>
</dbReference>
<dbReference type="Gene3D" id="3.40.30.10">
    <property type="entry name" value="Glutaredoxin"/>
    <property type="match status" value="1"/>
</dbReference>
<evidence type="ECO:0000256" key="1">
    <source>
        <dbReference type="SAM" id="MobiDB-lite"/>
    </source>
</evidence>
<feature type="region of interest" description="Disordered" evidence="1">
    <location>
        <begin position="1"/>
        <end position="25"/>
    </location>
</feature>
<evidence type="ECO:0000313" key="4">
    <source>
        <dbReference type="EMBL" id="WPR88837.1"/>
    </source>
</evidence>
<keyword evidence="2" id="KW-1133">Transmembrane helix</keyword>
<dbReference type="InterPro" id="IPR012336">
    <property type="entry name" value="Thioredoxin-like_fold"/>
</dbReference>
<dbReference type="RefSeq" id="WP_320941554.1">
    <property type="nucleotide sequence ID" value="NZ_BAABEU010000005.1"/>
</dbReference>
<feature type="transmembrane region" description="Helical" evidence="2">
    <location>
        <begin position="38"/>
        <end position="60"/>
    </location>
</feature>
<dbReference type="InterPro" id="IPR036249">
    <property type="entry name" value="Thioredoxin-like_sf"/>
</dbReference>
<feature type="compositionally biased region" description="Basic and acidic residues" evidence="1">
    <location>
        <begin position="13"/>
        <end position="22"/>
    </location>
</feature>
<sequence>MSSDGSSNTPSSQRREAVREKAQQVQAQQARARRARRAWIVAGIVILVGALAASVTWAFASTAAKPQAEPQNLSNDGFHITSVAGIASTVGQVGSGATPTPTPSPAADPATPTPTPSSSAAAPVDIRVYVDFLSVGARQFQVANVQQLKKWVTEDAAKLTYYPVAMLTAKSNGTKYSLRSASAAACVATHSPDSFFAYANELLVKQPSADSDGLTDAALADLAAASGASDPKTVRSCIQNEDYAAWVKTVTDRAVSGVPGTKGVSLTGTPLVLVNGTPYMGALDDPAEFAQFVLTIASNSYYKSTVPTPTPTPTATP</sequence>
<feature type="compositionally biased region" description="Polar residues" evidence="1">
    <location>
        <begin position="1"/>
        <end position="12"/>
    </location>
</feature>
<evidence type="ECO:0000256" key="2">
    <source>
        <dbReference type="SAM" id="Phobius"/>
    </source>
</evidence>
<feature type="compositionally biased region" description="Pro residues" evidence="1">
    <location>
        <begin position="100"/>
        <end position="115"/>
    </location>
</feature>
<feature type="domain" description="Thioredoxin-like fold" evidence="3">
    <location>
        <begin position="120"/>
        <end position="283"/>
    </location>
</feature>
<accession>A0ABZ0SNJ3</accession>